<sequence>MFEGLHEQILKAGHTKQLIDLRNNILCQTAAGYKSATADTELRLTTDEEVQLNNEGIYVNYDGYEYKFTWGD</sequence>
<accession>A0A417ZHV5</accession>
<gene>
    <name evidence="1" type="ORF">DS831_04530</name>
</gene>
<keyword evidence="2" id="KW-1185">Reference proteome</keyword>
<dbReference type="RefSeq" id="WP_118900819.1">
    <property type="nucleotide sequence ID" value="NZ_QOCR01000002.1"/>
</dbReference>
<evidence type="ECO:0000313" key="1">
    <source>
        <dbReference type="EMBL" id="RHW51292.1"/>
    </source>
</evidence>
<dbReference type="Proteomes" id="UP000284109">
    <property type="component" value="Unassembled WGS sequence"/>
</dbReference>
<protein>
    <submittedName>
        <fullName evidence="1">Uncharacterized protein</fullName>
    </submittedName>
</protein>
<dbReference type="AlphaFoldDB" id="A0A417ZHV5"/>
<organism evidence="1 2">
    <name type="scientific">Bombilactobacillus bombi</name>
    <dbReference type="NCBI Taxonomy" id="1303590"/>
    <lineage>
        <taxon>Bacteria</taxon>
        <taxon>Bacillati</taxon>
        <taxon>Bacillota</taxon>
        <taxon>Bacilli</taxon>
        <taxon>Lactobacillales</taxon>
        <taxon>Lactobacillaceae</taxon>
        <taxon>Bombilactobacillus</taxon>
    </lineage>
</organism>
<evidence type="ECO:0000313" key="2">
    <source>
        <dbReference type="Proteomes" id="UP000284109"/>
    </source>
</evidence>
<comment type="caution">
    <text evidence="1">The sequence shown here is derived from an EMBL/GenBank/DDBJ whole genome shotgun (WGS) entry which is preliminary data.</text>
</comment>
<proteinExistence type="predicted"/>
<reference evidence="1 2" key="1">
    <citation type="submission" date="2018-07" db="EMBL/GenBank/DDBJ databases">
        <title>Genome sequences of six Lactobacillus spp. isolated from bumble bee guts.</title>
        <authorList>
            <person name="Motta E.V.S."/>
            <person name="Moran N.A."/>
        </authorList>
    </citation>
    <scope>NUCLEOTIDE SEQUENCE [LARGE SCALE GENOMIC DNA]</scope>
    <source>
        <strain evidence="1 2">BI-1.1</strain>
    </source>
</reference>
<dbReference type="EMBL" id="QOCR01000002">
    <property type="protein sequence ID" value="RHW51292.1"/>
    <property type="molecule type" value="Genomic_DNA"/>
</dbReference>
<name>A0A417ZHV5_9LACO</name>